<dbReference type="SMART" id="SM00389">
    <property type="entry name" value="HOX"/>
    <property type="match status" value="1"/>
</dbReference>
<evidence type="ECO:0000256" key="3">
    <source>
        <dbReference type="ARBA" id="ARBA00023125"/>
    </source>
</evidence>
<dbReference type="InterPro" id="IPR000047">
    <property type="entry name" value="HTH_motif"/>
</dbReference>
<dbReference type="PROSITE" id="PS50071">
    <property type="entry name" value="HOMEOBOX_2"/>
    <property type="match status" value="1"/>
</dbReference>
<evidence type="ECO:0000259" key="10">
    <source>
        <dbReference type="PROSITE" id="PS50071"/>
    </source>
</evidence>
<dbReference type="InterPro" id="IPR017970">
    <property type="entry name" value="Homeobox_CS"/>
</dbReference>
<dbReference type="GO" id="GO:0005634">
    <property type="term" value="C:nucleus"/>
    <property type="evidence" value="ECO:0007669"/>
    <property type="project" value="UniProtKB-SubCell"/>
</dbReference>
<dbReference type="Pfam" id="PF00046">
    <property type="entry name" value="Homeodomain"/>
    <property type="match status" value="1"/>
</dbReference>
<dbReference type="GO" id="GO:0000977">
    <property type="term" value="F:RNA polymerase II transcription regulatory region sequence-specific DNA binding"/>
    <property type="evidence" value="ECO:0007669"/>
    <property type="project" value="TreeGrafter"/>
</dbReference>
<dbReference type="PRINTS" id="PR00031">
    <property type="entry name" value="HTHREPRESSR"/>
</dbReference>
<dbReference type="InterPro" id="IPR050674">
    <property type="entry name" value="Msh_Homeobox_Regulators"/>
</dbReference>
<dbReference type="EMBL" id="JAODUO010000814">
    <property type="protein sequence ID" value="KAK2174276.1"/>
    <property type="molecule type" value="Genomic_DNA"/>
</dbReference>
<evidence type="ECO:0000313" key="11">
    <source>
        <dbReference type="EMBL" id="KAK2174276.1"/>
    </source>
</evidence>
<dbReference type="GO" id="GO:0000981">
    <property type="term" value="F:DNA-binding transcription factor activity, RNA polymerase II-specific"/>
    <property type="evidence" value="ECO:0007669"/>
    <property type="project" value="InterPro"/>
</dbReference>
<keyword evidence="12" id="KW-1185">Reference proteome</keyword>
<dbReference type="AlphaFoldDB" id="A0AAD9KMZ8"/>
<keyword evidence="4 7" id="KW-0371">Homeobox</keyword>
<proteinExistence type="inferred from homology"/>
<feature type="DNA-binding region" description="Homeobox" evidence="7">
    <location>
        <begin position="31"/>
        <end position="90"/>
    </location>
</feature>
<comment type="subcellular location">
    <subcellularLocation>
        <location evidence="1 7 8">Nucleus</location>
    </subcellularLocation>
</comment>
<evidence type="ECO:0000313" key="12">
    <source>
        <dbReference type="Proteomes" id="UP001209878"/>
    </source>
</evidence>
<protein>
    <recommendedName>
        <fullName evidence="10">Homeobox domain-containing protein</fullName>
    </recommendedName>
</protein>
<dbReference type="InterPro" id="IPR001356">
    <property type="entry name" value="HD"/>
</dbReference>
<evidence type="ECO:0000256" key="7">
    <source>
        <dbReference type="PROSITE-ProRule" id="PRU00108"/>
    </source>
</evidence>
<evidence type="ECO:0000256" key="9">
    <source>
        <dbReference type="SAM" id="MobiDB-lite"/>
    </source>
</evidence>
<comment type="similarity">
    <text evidence="6">Belongs to the Msh homeobox family.</text>
</comment>
<organism evidence="11 12">
    <name type="scientific">Ridgeia piscesae</name>
    <name type="common">Tubeworm</name>
    <dbReference type="NCBI Taxonomy" id="27915"/>
    <lineage>
        <taxon>Eukaryota</taxon>
        <taxon>Metazoa</taxon>
        <taxon>Spiralia</taxon>
        <taxon>Lophotrochozoa</taxon>
        <taxon>Annelida</taxon>
        <taxon>Polychaeta</taxon>
        <taxon>Sedentaria</taxon>
        <taxon>Canalipalpata</taxon>
        <taxon>Sabellida</taxon>
        <taxon>Siboglinidae</taxon>
        <taxon>Ridgeia</taxon>
    </lineage>
</organism>
<evidence type="ECO:0000256" key="2">
    <source>
        <dbReference type="ARBA" id="ARBA00022473"/>
    </source>
</evidence>
<dbReference type="PANTHER" id="PTHR24338">
    <property type="entry name" value="HOMEOBOX PROTEIN MSX"/>
    <property type="match status" value="1"/>
</dbReference>
<dbReference type="InterPro" id="IPR020479">
    <property type="entry name" value="HD_metazoa"/>
</dbReference>
<dbReference type="Gene3D" id="1.10.10.60">
    <property type="entry name" value="Homeodomain-like"/>
    <property type="match status" value="1"/>
</dbReference>
<dbReference type="GO" id="GO:0048598">
    <property type="term" value="P:embryonic morphogenesis"/>
    <property type="evidence" value="ECO:0007669"/>
    <property type="project" value="TreeGrafter"/>
</dbReference>
<dbReference type="PANTHER" id="PTHR24338:SF0">
    <property type="entry name" value="MUSCLE SEGMENTATION HOMEOBOX"/>
    <property type="match status" value="1"/>
</dbReference>
<dbReference type="SUPFAM" id="SSF46689">
    <property type="entry name" value="Homeodomain-like"/>
    <property type="match status" value="1"/>
</dbReference>
<comment type="caution">
    <text evidence="11">The sequence shown here is derived from an EMBL/GenBank/DDBJ whole genome shotgun (WGS) entry which is preliminary data.</text>
</comment>
<dbReference type="FunFam" id="1.10.10.60:FF:000729">
    <property type="entry name" value="Msx-type homeobox protein"/>
    <property type="match status" value="1"/>
</dbReference>
<name>A0AAD9KMZ8_RIDPI</name>
<evidence type="ECO:0000256" key="4">
    <source>
        <dbReference type="ARBA" id="ARBA00023155"/>
    </source>
</evidence>
<dbReference type="CDD" id="cd00086">
    <property type="entry name" value="homeodomain"/>
    <property type="match status" value="1"/>
</dbReference>
<feature type="region of interest" description="Disordered" evidence="9">
    <location>
        <begin position="1"/>
        <end position="39"/>
    </location>
</feature>
<keyword evidence="5 7" id="KW-0539">Nucleus</keyword>
<dbReference type="Proteomes" id="UP001209878">
    <property type="component" value="Unassembled WGS sequence"/>
</dbReference>
<sequence>MDSFGLDNTYGLGSPSRINPQKCQLRKHKSNRKPRTPFTTQQLLTLERKFRQKQYLSIAERAEFSASLNLTETQVKIWFQNRRAKAKRLQEAEIEKLKMAAKPMLSPATLGLPFPLGLYAGGGMERGQLPGQSPLLPQYAMYPHSLVSHGIVYPPH</sequence>
<evidence type="ECO:0000256" key="8">
    <source>
        <dbReference type="RuleBase" id="RU000682"/>
    </source>
</evidence>
<feature type="compositionally biased region" description="Basic residues" evidence="9">
    <location>
        <begin position="24"/>
        <end position="35"/>
    </location>
</feature>
<dbReference type="InterPro" id="IPR009057">
    <property type="entry name" value="Homeodomain-like_sf"/>
</dbReference>
<reference evidence="11" key="1">
    <citation type="journal article" date="2023" name="Mol. Biol. Evol.">
        <title>Third-Generation Sequencing Reveals the Adaptive Role of the Epigenome in Three Deep-Sea Polychaetes.</title>
        <authorList>
            <person name="Perez M."/>
            <person name="Aroh O."/>
            <person name="Sun Y."/>
            <person name="Lan Y."/>
            <person name="Juniper S.K."/>
            <person name="Young C.R."/>
            <person name="Angers B."/>
            <person name="Qian P.Y."/>
        </authorList>
    </citation>
    <scope>NUCLEOTIDE SEQUENCE</scope>
    <source>
        <strain evidence="11">R07B-5</strain>
    </source>
</reference>
<feature type="domain" description="Homeobox" evidence="10">
    <location>
        <begin position="29"/>
        <end position="89"/>
    </location>
</feature>
<accession>A0AAD9KMZ8</accession>
<evidence type="ECO:0000256" key="5">
    <source>
        <dbReference type="ARBA" id="ARBA00023242"/>
    </source>
</evidence>
<evidence type="ECO:0000256" key="1">
    <source>
        <dbReference type="ARBA" id="ARBA00004123"/>
    </source>
</evidence>
<keyword evidence="3 7" id="KW-0238">DNA-binding</keyword>
<keyword evidence="2" id="KW-0217">Developmental protein</keyword>
<dbReference type="PROSITE" id="PS00027">
    <property type="entry name" value="HOMEOBOX_1"/>
    <property type="match status" value="1"/>
</dbReference>
<evidence type="ECO:0000256" key="6">
    <source>
        <dbReference type="ARBA" id="ARBA00038425"/>
    </source>
</evidence>
<dbReference type="PRINTS" id="PR00024">
    <property type="entry name" value="HOMEOBOX"/>
</dbReference>
<gene>
    <name evidence="11" type="ORF">NP493_814g01036</name>
</gene>